<protein>
    <submittedName>
        <fullName evidence="3">Expressed protein</fullName>
    </submittedName>
</protein>
<dbReference type="Proteomes" id="UP001153365">
    <property type="component" value="Unassembled WGS sequence"/>
</dbReference>
<accession>A0AAV0AL87</accession>
<organism evidence="3 4">
    <name type="scientific">Phakopsora pachyrhizi</name>
    <name type="common">Asian soybean rust disease fungus</name>
    <dbReference type="NCBI Taxonomy" id="170000"/>
    <lineage>
        <taxon>Eukaryota</taxon>
        <taxon>Fungi</taxon>
        <taxon>Dikarya</taxon>
        <taxon>Basidiomycota</taxon>
        <taxon>Pucciniomycotina</taxon>
        <taxon>Pucciniomycetes</taxon>
        <taxon>Pucciniales</taxon>
        <taxon>Phakopsoraceae</taxon>
        <taxon>Phakopsora</taxon>
    </lineage>
</organism>
<feature type="chain" id="PRO_5043863502" evidence="2">
    <location>
        <begin position="22"/>
        <end position="558"/>
    </location>
</feature>
<dbReference type="EMBL" id="CALTRL010000550">
    <property type="protein sequence ID" value="CAH7668610.1"/>
    <property type="molecule type" value="Genomic_DNA"/>
</dbReference>
<evidence type="ECO:0000256" key="2">
    <source>
        <dbReference type="SAM" id="SignalP"/>
    </source>
</evidence>
<name>A0AAV0AL87_PHAPC</name>
<evidence type="ECO:0000313" key="4">
    <source>
        <dbReference type="Proteomes" id="UP001153365"/>
    </source>
</evidence>
<proteinExistence type="predicted"/>
<sequence length="558" mass="64731">MGSKYPNIFFFMVLWTEYLLGSEEGVDFLEKFSAQTSTYCGMRDVLEPNVQPEVLEKNWLSLGTSSSNEHSNSKGFKKATDSIDFPMGVLGKTNDFGANKFLRKPVYCHPHPNEYARPTAAEMVASHHSGKMSESDGIHWNHNYKPKHLLNQRVHYQPLVNTFKPSKTMDANEEKAQVSEIAIQLQTKKHLEEASISDTSKKVLKRKKDSDGQTVKNKISGKNLSKNKKKNPKKIKGLLEADLQSIVRAERFIISALQRKIQFKQRLMKLLEPKNSLINLEFIQECISSLRKSLEFDVKLSMLANLNIIEKQILKNGDDQFYIKDLKVKDFFTKPYDISFKIKYNPPIKPNYQEILNRFQTDFRRMIESIDFRNLVRQFIPIDEQKGSHTFKPEEWQAFDGNTDSYLRKSSKKMYVGKVFLVYSIIINKIFCDGPKDDGFFRRQRGAIEFYNSVCGALEPDEKGIFFINRDSIPVFADTSTENPNLIKLISSFNKSLANKRYVHLDRNLFIMAMNLIRIWLIQYRPQLHNKITSKRIFHSLFKPFLNSILEILLKLSG</sequence>
<reference evidence="3" key="1">
    <citation type="submission" date="2022-06" db="EMBL/GenBank/DDBJ databases">
        <authorList>
            <consortium name="SYNGENTA / RWTH Aachen University"/>
        </authorList>
    </citation>
    <scope>NUCLEOTIDE SEQUENCE</scope>
</reference>
<dbReference type="AlphaFoldDB" id="A0AAV0AL87"/>
<feature type="signal peptide" evidence="2">
    <location>
        <begin position="1"/>
        <end position="21"/>
    </location>
</feature>
<comment type="caution">
    <text evidence="3">The sequence shown here is derived from an EMBL/GenBank/DDBJ whole genome shotgun (WGS) entry which is preliminary data.</text>
</comment>
<evidence type="ECO:0000313" key="3">
    <source>
        <dbReference type="EMBL" id="CAH7668610.1"/>
    </source>
</evidence>
<feature type="region of interest" description="Disordered" evidence="1">
    <location>
        <begin position="198"/>
        <end position="231"/>
    </location>
</feature>
<evidence type="ECO:0000256" key="1">
    <source>
        <dbReference type="SAM" id="MobiDB-lite"/>
    </source>
</evidence>
<gene>
    <name evidence="3" type="ORF">PPACK8108_LOCUS3132</name>
</gene>
<keyword evidence="4" id="KW-1185">Reference proteome</keyword>
<keyword evidence="2" id="KW-0732">Signal</keyword>